<dbReference type="InterPro" id="IPR002810">
    <property type="entry name" value="NfeD-like_C"/>
</dbReference>
<dbReference type="SUPFAM" id="SSF52096">
    <property type="entry name" value="ClpP/crotonase"/>
    <property type="match status" value="1"/>
</dbReference>
<sequence length="539" mass="53933">MGGEGLTEMRARRDDASRLVAVLLGLLALLAGLGASAAAPPPGNAATAPRVLATTLATPVTPVIAEHVAEGIRRAHDGGYAAYVIELDTPGGLVTAMRDIVRDILGSDVPVIVYVSPAGARAGSAGAIISLASHVLVMAPGTTIGAATPVGPQGEKVSGKIVNDAAAQAGALANLRGRDAGFAEEAVRDGRSIAVEEALRLGVADGRATDLAGALRVADGREVTVAGDRTVTVATADATVDRQDLSLFRRVLQVLVDPDLTFLLLVLGALGLIYELATPGVGIAGSVGAVSLVIALFSLSVLPVAAVGVLLLLLAVGLFAAEAFAPGTAGFALGGAVVLVLSSFFLFDSSEGVSVDPAVAVPLAAVLFVGAVLAGRLVMRTRHLPSTTTGGDLLTGRTVRLAEADGATGRAFTEGTWWSVRSTGATLVPGGDVTVVGLDGLTLVVEPQASAPEPQTRASESPAPGSAEVLPSAPPVGAQPGAPLDDDAATVVEPRVVPDPAVAVDERVVPGPAVVDRPAGTQQPITTGTAWGTERKDSA</sequence>
<dbReference type="GO" id="GO:0016020">
    <property type="term" value="C:membrane"/>
    <property type="evidence" value="ECO:0007669"/>
    <property type="project" value="UniProtKB-SubCell"/>
</dbReference>
<proteinExistence type="predicted"/>
<dbReference type="Gene3D" id="3.90.226.10">
    <property type="entry name" value="2-enoyl-CoA Hydratase, Chain A, domain 1"/>
    <property type="match status" value="1"/>
</dbReference>
<evidence type="ECO:0000256" key="4">
    <source>
        <dbReference type="ARBA" id="ARBA00023136"/>
    </source>
</evidence>
<feature type="domain" description="NfeD1b N-terminal" evidence="9">
    <location>
        <begin position="59"/>
        <end position="186"/>
    </location>
</feature>
<dbReference type="InterPro" id="IPR029045">
    <property type="entry name" value="ClpP/crotonase-like_dom_sf"/>
</dbReference>
<dbReference type="InterPro" id="IPR056738">
    <property type="entry name" value="NfeD1b_N"/>
</dbReference>
<feature type="compositionally biased region" description="Polar residues" evidence="5">
    <location>
        <begin position="520"/>
        <end position="530"/>
    </location>
</feature>
<accession>A0A2A9EM22</accession>
<feature type="domain" description="NfeD-like C-terminal" evidence="7">
    <location>
        <begin position="392"/>
        <end position="447"/>
    </location>
</feature>
<comment type="caution">
    <text evidence="10">The sequence shown here is derived from an EMBL/GenBank/DDBJ whole genome shotgun (WGS) entry which is preliminary data.</text>
</comment>
<protein>
    <submittedName>
        <fullName evidence="10">Membrane-bound serine protease (ClpP class)</fullName>
    </submittedName>
</protein>
<keyword evidence="11" id="KW-1185">Reference proteome</keyword>
<dbReference type="SUPFAM" id="SSF141322">
    <property type="entry name" value="NfeD domain-like"/>
    <property type="match status" value="1"/>
</dbReference>
<keyword evidence="2 6" id="KW-0812">Transmembrane</keyword>
<evidence type="ECO:0000256" key="3">
    <source>
        <dbReference type="ARBA" id="ARBA00022989"/>
    </source>
</evidence>
<dbReference type="AlphaFoldDB" id="A0A2A9EM22"/>
<keyword evidence="3 6" id="KW-1133">Transmembrane helix</keyword>
<dbReference type="GO" id="GO:0008233">
    <property type="term" value="F:peptidase activity"/>
    <property type="evidence" value="ECO:0007669"/>
    <property type="project" value="UniProtKB-KW"/>
</dbReference>
<evidence type="ECO:0000256" key="1">
    <source>
        <dbReference type="ARBA" id="ARBA00004141"/>
    </source>
</evidence>
<dbReference type="RefSeq" id="WP_098483403.1">
    <property type="nucleotide sequence ID" value="NZ_PDJI01000004.1"/>
</dbReference>
<keyword evidence="4 6" id="KW-0472">Membrane</keyword>
<evidence type="ECO:0000259" key="8">
    <source>
        <dbReference type="Pfam" id="PF24961"/>
    </source>
</evidence>
<feature type="transmembrane region" description="Helical" evidence="6">
    <location>
        <begin position="260"/>
        <end position="277"/>
    </location>
</feature>
<feature type="transmembrane region" description="Helical" evidence="6">
    <location>
        <begin position="359"/>
        <end position="379"/>
    </location>
</feature>
<feature type="region of interest" description="Disordered" evidence="5">
    <location>
        <begin position="508"/>
        <end position="539"/>
    </location>
</feature>
<dbReference type="InterPro" id="IPR012340">
    <property type="entry name" value="NA-bd_OB-fold"/>
</dbReference>
<feature type="region of interest" description="Disordered" evidence="5">
    <location>
        <begin position="448"/>
        <end position="487"/>
    </location>
</feature>
<keyword evidence="10" id="KW-0378">Hydrolase</keyword>
<feature type="transmembrane region" description="Helical" evidence="6">
    <location>
        <begin position="289"/>
        <end position="321"/>
    </location>
</feature>
<evidence type="ECO:0000256" key="6">
    <source>
        <dbReference type="SAM" id="Phobius"/>
    </source>
</evidence>
<dbReference type="EMBL" id="PDJI01000004">
    <property type="protein sequence ID" value="PFG39269.1"/>
    <property type="molecule type" value="Genomic_DNA"/>
</dbReference>
<feature type="domain" description="NfeD integral membrane" evidence="8">
    <location>
        <begin position="260"/>
        <end position="372"/>
    </location>
</feature>
<evidence type="ECO:0000259" key="7">
    <source>
        <dbReference type="Pfam" id="PF01957"/>
    </source>
</evidence>
<organism evidence="10 11">
    <name type="scientific">Georgenia soli</name>
    <dbReference type="NCBI Taxonomy" id="638953"/>
    <lineage>
        <taxon>Bacteria</taxon>
        <taxon>Bacillati</taxon>
        <taxon>Actinomycetota</taxon>
        <taxon>Actinomycetes</taxon>
        <taxon>Micrococcales</taxon>
        <taxon>Bogoriellaceae</taxon>
        <taxon>Georgenia</taxon>
    </lineage>
</organism>
<dbReference type="Pfam" id="PF24961">
    <property type="entry name" value="NfeD_membrane"/>
    <property type="match status" value="1"/>
</dbReference>
<evidence type="ECO:0000313" key="10">
    <source>
        <dbReference type="EMBL" id="PFG39269.1"/>
    </source>
</evidence>
<dbReference type="Gene3D" id="2.40.50.140">
    <property type="entry name" value="Nucleic acid-binding proteins"/>
    <property type="match status" value="1"/>
</dbReference>
<evidence type="ECO:0000259" key="9">
    <source>
        <dbReference type="Pfam" id="PF25145"/>
    </source>
</evidence>
<dbReference type="OrthoDB" id="5289056at2"/>
<evidence type="ECO:0000256" key="2">
    <source>
        <dbReference type="ARBA" id="ARBA00022692"/>
    </source>
</evidence>
<comment type="subcellular location">
    <subcellularLocation>
        <location evidence="1">Membrane</location>
        <topology evidence="1">Multi-pass membrane protein</topology>
    </subcellularLocation>
</comment>
<dbReference type="PANTHER" id="PTHR33507">
    <property type="entry name" value="INNER MEMBRANE PROTEIN YBBJ"/>
    <property type="match status" value="1"/>
</dbReference>
<evidence type="ECO:0000256" key="5">
    <source>
        <dbReference type="SAM" id="MobiDB-lite"/>
    </source>
</evidence>
<dbReference type="Pfam" id="PF25145">
    <property type="entry name" value="NfeD1b_N"/>
    <property type="match status" value="1"/>
</dbReference>
<evidence type="ECO:0000313" key="11">
    <source>
        <dbReference type="Proteomes" id="UP000222106"/>
    </source>
</evidence>
<dbReference type="Pfam" id="PF01957">
    <property type="entry name" value="NfeD"/>
    <property type="match status" value="1"/>
</dbReference>
<gene>
    <name evidence="10" type="ORF">ATJ97_1768</name>
</gene>
<dbReference type="Proteomes" id="UP000222106">
    <property type="component" value="Unassembled WGS sequence"/>
</dbReference>
<keyword evidence="10" id="KW-0645">Protease</keyword>
<name>A0A2A9EM22_9MICO</name>
<dbReference type="PANTHER" id="PTHR33507:SF4">
    <property type="entry name" value="NODULATION COMPETITIVENESS PROTEIN NFED"/>
    <property type="match status" value="1"/>
</dbReference>
<reference evidence="10 11" key="1">
    <citation type="submission" date="2017-10" db="EMBL/GenBank/DDBJ databases">
        <title>Sequencing the genomes of 1000 actinobacteria strains.</title>
        <authorList>
            <person name="Klenk H.-P."/>
        </authorList>
    </citation>
    <scope>NUCLEOTIDE SEQUENCE [LARGE SCALE GENOMIC DNA]</scope>
    <source>
        <strain evidence="10 11">DSM 21838</strain>
    </source>
</reference>
<dbReference type="InterPro" id="IPR056739">
    <property type="entry name" value="NfeD_membrane"/>
</dbReference>
<feature type="transmembrane region" description="Helical" evidence="6">
    <location>
        <begin position="327"/>
        <end position="347"/>
    </location>
</feature>
<dbReference type="InterPro" id="IPR052165">
    <property type="entry name" value="Membrane_assoc_protease"/>
</dbReference>
<dbReference type="GO" id="GO:0006508">
    <property type="term" value="P:proteolysis"/>
    <property type="evidence" value="ECO:0007669"/>
    <property type="project" value="UniProtKB-KW"/>
</dbReference>